<feature type="repeat" description="PPR" evidence="3">
    <location>
        <begin position="317"/>
        <end position="351"/>
    </location>
</feature>
<dbReference type="InterPro" id="IPR044578">
    <property type="entry name" value="BIR6-like"/>
</dbReference>
<dbReference type="AlphaFoldDB" id="A0A5J9V7Z6"/>
<organism evidence="6 7">
    <name type="scientific">Eragrostis curvula</name>
    <name type="common">weeping love grass</name>
    <dbReference type="NCBI Taxonomy" id="38414"/>
    <lineage>
        <taxon>Eukaryota</taxon>
        <taxon>Viridiplantae</taxon>
        <taxon>Streptophyta</taxon>
        <taxon>Embryophyta</taxon>
        <taxon>Tracheophyta</taxon>
        <taxon>Spermatophyta</taxon>
        <taxon>Magnoliopsida</taxon>
        <taxon>Liliopsida</taxon>
        <taxon>Poales</taxon>
        <taxon>Poaceae</taxon>
        <taxon>PACMAD clade</taxon>
        <taxon>Chloridoideae</taxon>
        <taxon>Eragrostideae</taxon>
        <taxon>Eragrostidinae</taxon>
        <taxon>Eragrostis</taxon>
    </lineage>
</organism>
<dbReference type="OrthoDB" id="185373at2759"/>
<dbReference type="PANTHER" id="PTHR47003:SF9">
    <property type="entry name" value="PENTACOTRIPEPTIDE-REPEAT REGION OF PRORP DOMAIN-CONTAINING PROTEIN"/>
    <property type="match status" value="1"/>
</dbReference>
<proteinExistence type="predicted"/>
<comment type="caution">
    <text evidence="6">The sequence shown here is derived from an EMBL/GenBank/DDBJ whole genome shotgun (WGS) entry which is preliminary data.</text>
</comment>
<evidence type="ECO:0000313" key="7">
    <source>
        <dbReference type="Proteomes" id="UP000324897"/>
    </source>
</evidence>
<keyword evidence="5" id="KW-1133">Transmembrane helix</keyword>
<dbReference type="Gramene" id="TVU32075">
    <property type="protein sequence ID" value="TVU32075"/>
    <property type="gene ID" value="EJB05_23793"/>
</dbReference>
<feature type="repeat" description="PPR" evidence="3">
    <location>
        <begin position="177"/>
        <end position="211"/>
    </location>
</feature>
<keyword evidence="1" id="KW-0677">Repeat</keyword>
<dbReference type="Gene3D" id="1.25.40.10">
    <property type="entry name" value="Tetratricopeptide repeat domain"/>
    <property type="match status" value="4"/>
</dbReference>
<feature type="repeat" description="PPR" evidence="3">
    <location>
        <begin position="387"/>
        <end position="421"/>
    </location>
</feature>
<dbReference type="InterPro" id="IPR011990">
    <property type="entry name" value="TPR-like_helical_dom_sf"/>
</dbReference>
<keyword evidence="5" id="KW-0812">Transmembrane</keyword>
<evidence type="ECO:0008006" key="8">
    <source>
        <dbReference type="Google" id="ProtNLM"/>
    </source>
</evidence>
<dbReference type="GO" id="GO:0008380">
    <property type="term" value="P:RNA splicing"/>
    <property type="evidence" value="ECO:0007669"/>
    <property type="project" value="InterPro"/>
</dbReference>
<name>A0A5J9V7Z6_9POAL</name>
<dbReference type="NCBIfam" id="TIGR00756">
    <property type="entry name" value="PPR"/>
    <property type="match status" value="5"/>
</dbReference>
<feature type="repeat" description="PPR" evidence="3">
    <location>
        <begin position="352"/>
        <end position="386"/>
    </location>
</feature>
<dbReference type="PROSITE" id="PS51375">
    <property type="entry name" value="PPR"/>
    <property type="match status" value="6"/>
</dbReference>
<evidence type="ECO:0000256" key="5">
    <source>
        <dbReference type="SAM" id="Phobius"/>
    </source>
</evidence>
<feature type="transmembrane region" description="Helical" evidence="5">
    <location>
        <begin position="521"/>
        <end position="543"/>
    </location>
</feature>
<keyword evidence="7" id="KW-1185">Reference proteome</keyword>
<sequence>MIRGARSPPLRAARALAARLWSSRRVCSDGSRLEGERPPDTGKFDAGGAREGGEEIVAPDAGGVPQEMLLRLPRPGGSPESDDDDGENFSPGHGSRGPFKEVKLQADRIFRILLQDGPGFSARQALDKMRLAVSNELVREVLIRMVMSVDNVNRERFPKLAYKFFVWAGQQEGYRHSTSMFNLVMKLFAECGEVKAMWRLFEEMAEKGQPVSARTFHLLICSSGQIGLRRRLVERFIKSSAFNYRPFRNAFNAILHTLLTIEQYSLIEWVHQKMLLEGHSPDILTYNVVMRAKYMLGKLDQFHRLLDEMGRNGLTPDLYTYNILLHVLGKGDKPLAALNLLNYMSDVGCVPNALHFTNLIDGLGRAGNLEACKYFFDEMIKKGCEPDVVCYTVMITSYVAAGEFEEAQRYFDDMLARGQLPNVYTYNSMIRGLCTIGEFDKAFSMLKDMDSRGCTPNFSVYSSLVSRLRNAGKDSKANNVIKYMTDKGHYLHLLSSDGNRCGSLTIRFGSSPTDTMSIFPIFFNFFAIATASMSPMMVILFSFRSAAIESIPAHKVRIFQASIGKPHYQKT</sequence>
<keyword evidence="5" id="KW-0472">Membrane</keyword>
<accession>A0A5J9V7Z6</accession>
<gene>
    <name evidence="6" type="ORF">EJB05_23793</name>
</gene>
<dbReference type="PANTHER" id="PTHR47003">
    <property type="entry name" value="OS01G0970900 PROTEIN"/>
    <property type="match status" value="1"/>
</dbReference>
<evidence type="ECO:0000256" key="2">
    <source>
        <dbReference type="ARBA" id="ARBA00022946"/>
    </source>
</evidence>
<feature type="compositionally biased region" description="Basic and acidic residues" evidence="4">
    <location>
        <begin position="31"/>
        <end position="43"/>
    </location>
</feature>
<evidence type="ECO:0000313" key="6">
    <source>
        <dbReference type="EMBL" id="TVU32075.1"/>
    </source>
</evidence>
<dbReference type="Proteomes" id="UP000324897">
    <property type="component" value="Chromosome 1"/>
</dbReference>
<protein>
    <recommendedName>
        <fullName evidence="8">Pentacotripeptide-repeat region of PRORP domain-containing protein</fullName>
    </recommendedName>
</protein>
<dbReference type="Pfam" id="PF01535">
    <property type="entry name" value="PPR"/>
    <property type="match status" value="2"/>
</dbReference>
<dbReference type="EMBL" id="RWGY01000011">
    <property type="protein sequence ID" value="TVU32075.1"/>
    <property type="molecule type" value="Genomic_DNA"/>
</dbReference>
<reference evidence="6 7" key="1">
    <citation type="journal article" date="2019" name="Sci. Rep.">
        <title>A high-quality genome of Eragrostis curvula grass provides insights into Poaceae evolution and supports new strategies to enhance forage quality.</title>
        <authorList>
            <person name="Carballo J."/>
            <person name="Santos B.A.C.M."/>
            <person name="Zappacosta D."/>
            <person name="Garbus I."/>
            <person name="Selva J.P."/>
            <person name="Gallo C.A."/>
            <person name="Diaz A."/>
            <person name="Albertini E."/>
            <person name="Caccamo M."/>
            <person name="Echenique V."/>
        </authorList>
    </citation>
    <scope>NUCLEOTIDE SEQUENCE [LARGE SCALE GENOMIC DNA]</scope>
    <source>
        <strain evidence="7">cv. Victoria</strain>
        <tissue evidence="6">Leaf</tissue>
    </source>
</reference>
<evidence type="ECO:0000256" key="3">
    <source>
        <dbReference type="PROSITE-ProRule" id="PRU00708"/>
    </source>
</evidence>
<evidence type="ECO:0000256" key="1">
    <source>
        <dbReference type="ARBA" id="ARBA00022737"/>
    </source>
</evidence>
<keyword evidence="2" id="KW-0809">Transit peptide</keyword>
<feature type="repeat" description="PPR" evidence="3">
    <location>
        <begin position="282"/>
        <end position="316"/>
    </location>
</feature>
<evidence type="ECO:0000256" key="4">
    <source>
        <dbReference type="SAM" id="MobiDB-lite"/>
    </source>
</evidence>
<feature type="region of interest" description="Disordered" evidence="4">
    <location>
        <begin position="25"/>
        <end position="99"/>
    </location>
</feature>
<feature type="repeat" description="PPR" evidence="3">
    <location>
        <begin position="422"/>
        <end position="456"/>
    </location>
</feature>
<feature type="non-terminal residue" evidence="6">
    <location>
        <position position="1"/>
    </location>
</feature>
<dbReference type="Pfam" id="PF13812">
    <property type="entry name" value="PPR_3"/>
    <property type="match status" value="1"/>
</dbReference>
<dbReference type="InterPro" id="IPR002885">
    <property type="entry name" value="PPR_rpt"/>
</dbReference>
<dbReference type="Pfam" id="PF13041">
    <property type="entry name" value="PPR_2"/>
    <property type="match status" value="2"/>
</dbReference>